<proteinExistence type="predicted"/>
<dbReference type="Gene3D" id="2.40.30.200">
    <property type="match status" value="1"/>
</dbReference>
<dbReference type="Gene3D" id="2.60.120.860">
    <property type="match status" value="1"/>
</dbReference>
<name>A0A8S5PZH8_9CAUD</name>
<accession>A0A8S5PZH8</accession>
<sequence length="282" mass="32244">MYTLKVENKKGEILSFDDWHKYDILRIDGLAPADASINFSELANFDGSVHNSARIGNRNIVLTIKIHNPAEENRINLYKYFQNKNQVRLHYENNTRKVFVDGYVEKFECGYFEMNQTVQISIICNNPYWKEETKAELEFSRVISCFEFPMDIPPEGIEFSRIETLLSAYILNSEIETGAIIEFRAVANGVVNPKFINRTTQKYFAIDFEMQSGDAIRISTIKGEKSVTLIRNGTETNIINKMAIGSEWVSLVAGINELSYECESGAENLNVFVSAYRCYEGV</sequence>
<reference evidence="2" key="1">
    <citation type="journal article" date="2021" name="Proc. Natl. Acad. Sci. U.S.A.">
        <title>A Catalog of Tens of Thousands of Viruses from Human Metagenomes Reveals Hidden Associations with Chronic Diseases.</title>
        <authorList>
            <person name="Tisza M.J."/>
            <person name="Buck C.B."/>
        </authorList>
    </citation>
    <scope>NUCLEOTIDE SEQUENCE</scope>
    <source>
        <strain evidence="2">CtQYc56</strain>
    </source>
</reference>
<dbReference type="Pfam" id="PF22768">
    <property type="entry name" value="SPP1_Dit"/>
    <property type="match status" value="1"/>
</dbReference>
<feature type="domain" description="Siphovirus-type tail component C-terminal" evidence="1">
    <location>
        <begin position="175"/>
        <end position="268"/>
    </location>
</feature>
<organism evidence="2">
    <name type="scientific">Myoviridae sp. ctQYc56</name>
    <dbReference type="NCBI Taxonomy" id="2825100"/>
    <lineage>
        <taxon>Viruses</taxon>
        <taxon>Duplodnaviria</taxon>
        <taxon>Heunggongvirae</taxon>
        <taxon>Uroviricota</taxon>
        <taxon>Caudoviricetes</taxon>
    </lineage>
</organism>
<protein>
    <submittedName>
        <fullName evidence="2">Tail protein</fullName>
    </submittedName>
</protein>
<evidence type="ECO:0000313" key="2">
    <source>
        <dbReference type="EMBL" id="DAE12298.1"/>
    </source>
</evidence>
<evidence type="ECO:0000259" key="1">
    <source>
        <dbReference type="Pfam" id="PF22768"/>
    </source>
</evidence>
<dbReference type="EMBL" id="BK015547">
    <property type="protein sequence ID" value="DAE12298.1"/>
    <property type="molecule type" value="Genomic_DNA"/>
</dbReference>
<dbReference type="InterPro" id="IPR054738">
    <property type="entry name" value="Siphovirus-type_tail_C"/>
</dbReference>